<dbReference type="InterPro" id="IPR003877">
    <property type="entry name" value="SPRY_dom"/>
</dbReference>
<feature type="domain" description="B box-type" evidence="6">
    <location>
        <begin position="105"/>
        <end position="149"/>
    </location>
</feature>
<organism evidence="8 9">
    <name type="scientific">Sus scrofa</name>
    <name type="common">Pig</name>
    <dbReference type="NCBI Taxonomy" id="9823"/>
    <lineage>
        <taxon>Eukaryota</taxon>
        <taxon>Metazoa</taxon>
        <taxon>Chordata</taxon>
        <taxon>Craniata</taxon>
        <taxon>Vertebrata</taxon>
        <taxon>Euteleostomi</taxon>
        <taxon>Mammalia</taxon>
        <taxon>Eutheria</taxon>
        <taxon>Laurasiatheria</taxon>
        <taxon>Artiodactyla</taxon>
        <taxon>Suina</taxon>
        <taxon>Suidae</taxon>
        <taxon>Sus</taxon>
    </lineage>
</organism>
<dbReference type="InterPro" id="IPR013320">
    <property type="entry name" value="ConA-like_dom_sf"/>
</dbReference>
<dbReference type="InterPro" id="IPR003879">
    <property type="entry name" value="Butyrophylin_SPRY"/>
</dbReference>
<evidence type="ECO:0000313" key="9">
    <source>
        <dbReference type="Proteomes" id="UP000694728"/>
    </source>
</evidence>
<accession>A0A8D1L280</accession>
<evidence type="ECO:0000259" key="6">
    <source>
        <dbReference type="PROSITE" id="PS50119"/>
    </source>
</evidence>
<feature type="domain" description="B30.2/SPRY" evidence="7">
    <location>
        <begin position="293"/>
        <end position="484"/>
    </location>
</feature>
<evidence type="ECO:0000256" key="4">
    <source>
        <dbReference type="PROSITE-ProRule" id="PRU00024"/>
    </source>
</evidence>
<keyword evidence="1" id="KW-0479">Metal-binding</keyword>
<dbReference type="Ensembl" id="ENSSSCT00045044267.1">
    <property type="protein sequence ID" value="ENSSSCP00045030704.1"/>
    <property type="gene ID" value="ENSSSCG00045025990.1"/>
</dbReference>
<dbReference type="Gene3D" id="2.60.120.920">
    <property type="match status" value="1"/>
</dbReference>
<dbReference type="FunFam" id="2.60.120.920:FF:000004">
    <property type="entry name" value="Butyrophilin subfamily 1 member A1"/>
    <property type="match status" value="1"/>
</dbReference>
<dbReference type="InterPro" id="IPR043136">
    <property type="entry name" value="B30.2/SPRY_sf"/>
</dbReference>
<dbReference type="Gene3D" id="3.30.40.10">
    <property type="entry name" value="Zinc/RING finger domain, C3HC4 (zinc finger)"/>
    <property type="match status" value="1"/>
</dbReference>
<keyword evidence="2 4" id="KW-0863">Zinc-finger</keyword>
<dbReference type="PROSITE" id="PS50089">
    <property type="entry name" value="ZF_RING_2"/>
    <property type="match status" value="1"/>
</dbReference>
<dbReference type="SMART" id="SM00449">
    <property type="entry name" value="SPRY"/>
    <property type="match status" value="1"/>
</dbReference>
<dbReference type="SMART" id="SM00589">
    <property type="entry name" value="PRY"/>
    <property type="match status" value="1"/>
</dbReference>
<dbReference type="GO" id="GO:0008270">
    <property type="term" value="F:zinc ion binding"/>
    <property type="evidence" value="ECO:0007669"/>
    <property type="project" value="UniProtKB-KW"/>
</dbReference>
<evidence type="ECO:0000313" key="8">
    <source>
        <dbReference type="Ensembl" id="ENSSSCP00045030704.1"/>
    </source>
</evidence>
<keyword evidence="3" id="KW-0862">Zinc</keyword>
<dbReference type="Pfam" id="PF00643">
    <property type="entry name" value="zf-B_box"/>
    <property type="match status" value="1"/>
</dbReference>
<dbReference type="CDD" id="cd16607">
    <property type="entry name" value="RING-HC_TRIM60-like_C-IV"/>
    <property type="match status" value="1"/>
</dbReference>
<dbReference type="InterPro" id="IPR050143">
    <property type="entry name" value="TRIM/RBCC"/>
</dbReference>
<dbReference type="Pfam" id="PF13765">
    <property type="entry name" value="PRY"/>
    <property type="match status" value="1"/>
</dbReference>
<dbReference type="PROSITE" id="PS50188">
    <property type="entry name" value="B302_SPRY"/>
    <property type="match status" value="1"/>
</dbReference>
<dbReference type="PROSITE" id="PS50119">
    <property type="entry name" value="ZF_BBOX"/>
    <property type="match status" value="1"/>
</dbReference>
<dbReference type="PROSITE" id="PS00518">
    <property type="entry name" value="ZF_RING_1"/>
    <property type="match status" value="1"/>
</dbReference>
<dbReference type="Gene3D" id="3.30.160.60">
    <property type="entry name" value="Classic Zinc Finger"/>
    <property type="match status" value="1"/>
</dbReference>
<evidence type="ECO:0000256" key="1">
    <source>
        <dbReference type="ARBA" id="ARBA00022723"/>
    </source>
</evidence>
<name>A0A8D1L280_PIG</name>
<dbReference type="PRINTS" id="PR01407">
    <property type="entry name" value="BUTYPHLNCDUF"/>
</dbReference>
<dbReference type="PANTHER" id="PTHR24103">
    <property type="entry name" value="E3 UBIQUITIN-PROTEIN LIGASE TRIM"/>
    <property type="match status" value="1"/>
</dbReference>
<dbReference type="SUPFAM" id="SSF57845">
    <property type="entry name" value="B-box zinc-binding domain"/>
    <property type="match status" value="1"/>
</dbReference>
<dbReference type="SUPFAM" id="SSF57850">
    <property type="entry name" value="RING/U-box"/>
    <property type="match status" value="1"/>
</dbReference>
<evidence type="ECO:0000259" key="7">
    <source>
        <dbReference type="PROSITE" id="PS50188"/>
    </source>
</evidence>
<proteinExistence type="predicted"/>
<dbReference type="InterPro" id="IPR017907">
    <property type="entry name" value="Znf_RING_CS"/>
</dbReference>
<dbReference type="InterPro" id="IPR001841">
    <property type="entry name" value="Znf_RING"/>
</dbReference>
<dbReference type="Proteomes" id="UP000694728">
    <property type="component" value="Unplaced"/>
</dbReference>
<dbReference type="Pfam" id="PF00622">
    <property type="entry name" value="SPRY"/>
    <property type="match status" value="1"/>
</dbReference>
<dbReference type="InterPro" id="IPR013083">
    <property type="entry name" value="Znf_RING/FYVE/PHD"/>
</dbReference>
<evidence type="ECO:0000256" key="2">
    <source>
        <dbReference type="ARBA" id="ARBA00022771"/>
    </source>
</evidence>
<dbReference type="InterPro" id="IPR001870">
    <property type="entry name" value="B30.2/SPRY"/>
</dbReference>
<dbReference type="InterPro" id="IPR006574">
    <property type="entry name" value="PRY"/>
</dbReference>
<sequence>SFNQILLESGMSIAAPMAVAAALAGLQAEAKCPVCLDGLHDPVTIECGHNFCRRCIQRSWAELEDRFPCPVCRHSCQEPHVRSNTQLGRMIEVARLLHSSRSSSRRSQQCPPCERHDQVLSLFCEDDLEVLCALCAQTPKHRSHVLRPLAEAAADHRQRLGGYVGPLKRQVAEAQSLLVAQDRKVLELREHVQRQRLELASDFAQLNWAVDREQEAALARLVQEEHTIHEQLGANIAAFSDHIWELRGLLQEVTERSVLPGAQLLRGIGPVLGRCESLKCPEVYSFQLRREGCSLPAQHSALQKIIQKFTEDVILDPESAHPDLLVSEDRKSATLARKRQGVPRAGRSGAEPAVLGLGGFGRGRRYWEVRVGGATWAVGLCTDSAPRPRAWLLEDPRGSWTVGRREGAYEARGPAGTVPLELKEDPGGIGVYLDYELGVISFYSFKDRSHIYSFSDTFSEVLKPYFSIGCSSQPLTICAVRDYGETSETLPSFLPS</sequence>
<dbReference type="InterPro" id="IPR000315">
    <property type="entry name" value="Znf_B-box"/>
</dbReference>
<evidence type="ECO:0000256" key="3">
    <source>
        <dbReference type="ARBA" id="ARBA00022833"/>
    </source>
</evidence>
<reference evidence="8" key="1">
    <citation type="submission" date="2025-08" db="UniProtKB">
        <authorList>
            <consortium name="Ensembl"/>
        </authorList>
    </citation>
    <scope>IDENTIFICATION</scope>
</reference>
<feature type="domain" description="RING-type" evidence="5">
    <location>
        <begin position="32"/>
        <end position="73"/>
    </location>
</feature>
<dbReference type="SMART" id="SM00336">
    <property type="entry name" value="BBOX"/>
    <property type="match status" value="1"/>
</dbReference>
<dbReference type="Pfam" id="PF15227">
    <property type="entry name" value="zf-C3HC4_4"/>
    <property type="match status" value="1"/>
</dbReference>
<dbReference type="SMART" id="SM00184">
    <property type="entry name" value="RING"/>
    <property type="match status" value="1"/>
</dbReference>
<evidence type="ECO:0000259" key="5">
    <source>
        <dbReference type="PROSITE" id="PS50089"/>
    </source>
</evidence>
<dbReference type="SUPFAM" id="SSF49899">
    <property type="entry name" value="Concanavalin A-like lectins/glucanases"/>
    <property type="match status" value="1"/>
</dbReference>
<dbReference type="AlphaFoldDB" id="A0A8D1L280"/>
<protein>
    <submittedName>
        <fullName evidence="8">Uncharacterized protein</fullName>
    </submittedName>
</protein>